<protein>
    <recommendedName>
        <fullName evidence="8">Trehalose 6-phosphate phosphatase</fullName>
        <ecNumber evidence="8">3.1.3.12</ecNumber>
    </recommendedName>
</protein>
<comment type="catalytic activity">
    <reaction evidence="1 8">
        <text>alpha,alpha-trehalose 6-phosphate + H2O = alpha,alpha-trehalose + phosphate</text>
        <dbReference type="Rhea" id="RHEA:23420"/>
        <dbReference type="ChEBI" id="CHEBI:15377"/>
        <dbReference type="ChEBI" id="CHEBI:16551"/>
        <dbReference type="ChEBI" id="CHEBI:43474"/>
        <dbReference type="ChEBI" id="CHEBI:58429"/>
        <dbReference type="EC" id="3.1.3.12"/>
    </reaction>
</comment>
<evidence type="ECO:0000313" key="9">
    <source>
        <dbReference type="EMBL" id="RVX23497.1"/>
    </source>
</evidence>
<comment type="pathway">
    <text evidence="3 8">Glycan biosynthesis; trehalose biosynthesis.</text>
</comment>
<organism evidence="9 10">
    <name type="scientific">Vitis vinifera</name>
    <name type="common">Grape</name>
    <dbReference type="NCBI Taxonomy" id="29760"/>
    <lineage>
        <taxon>Eukaryota</taxon>
        <taxon>Viridiplantae</taxon>
        <taxon>Streptophyta</taxon>
        <taxon>Embryophyta</taxon>
        <taxon>Tracheophyta</taxon>
        <taxon>Spermatophyta</taxon>
        <taxon>Magnoliopsida</taxon>
        <taxon>eudicotyledons</taxon>
        <taxon>Gunneridae</taxon>
        <taxon>Pentapetalae</taxon>
        <taxon>rosids</taxon>
        <taxon>Vitales</taxon>
        <taxon>Vitaceae</taxon>
        <taxon>Viteae</taxon>
        <taxon>Vitis</taxon>
    </lineage>
</organism>
<dbReference type="CDD" id="cd01627">
    <property type="entry name" value="HAD_TPP"/>
    <property type="match status" value="1"/>
</dbReference>
<evidence type="ECO:0000256" key="8">
    <source>
        <dbReference type="RuleBase" id="RU361117"/>
    </source>
</evidence>
<dbReference type="AlphaFoldDB" id="A0A438KQL6"/>
<evidence type="ECO:0000256" key="6">
    <source>
        <dbReference type="ARBA" id="ARBA00023016"/>
    </source>
</evidence>
<dbReference type="EMBL" id="QGNW01000001">
    <property type="protein sequence ID" value="RVX23497.1"/>
    <property type="molecule type" value="Genomic_DNA"/>
</dbReference>
<dbReference type="InterPro" id="IPR006379">
    <property type="entry name" value="HAD-SF_hydro_IIB"/>
</dbReference>
<reference evidence="9 10" key="1">
    <citation type="journal article" date="2018" name="PLoS Genet.">
        <title>Population sequencing reveals clonal diversity and ancestral inbreeding in the grapevine cultivar Chardonnay.</title>
        <authorList>
            <person name="Roach M.J."/>
            <person name="Johnson D.L."/>
            <person name="Bohlmann J."/>
            <person name="van Vuuren H.J."/>
            <person name="Jones S.J."/>
            <person name="Pretorius I.S."/>
            <person name="Schmidt S.A."/>
            <person name="Borneman A.R."/>
        </authorList>
    </citation>
    <scope>NUCLEOTIDE SEQUENCE [LARGE SCALE GENOMIC DNA]</scope>
    <source>
        <strain evidence="10">cv. Chardonnay</strain>
        <tissue evidence="9">Leaf</tissue>
    </source>
</reference>
<evidence type="ECO:0000256" key="5">
    <source>
        <dbReference type="ARBA" id="ARBA00022801"/>
    </source>
</evidence>
<gene>
    <name evidence="9" type="primary">TPPI_0</name>
    <name evidence="9" type="ORF">CK203_000342</name>
</gene>
<comment type="cofactor">
    <cofactor evidence="2 8">
        <name>a divalent metal cation</name>
        <dbReference type="ChEBI" id="CHEBI:60240"/>
    </cofactor>
</comment>
<dbReference type="PANTHER" id="PTHR43768">
    <property type="entry name" value="TREHALOSE 6-PHOSPHATE PHOSPHATASE"/>
    <property type="match status" value="1"/>
</dbReference>
<dbReference type="InterPro" id="IPR023214">
    <property type="entry name" value="HAD_sf"/>
</dbReference>
<evidence type="ECO:0000256" key="3">
    <source>
        <dbReference type="ARBA" id="ARBA00005199"/>
    </source>
</evidence>
<proteinExistence type="inferred from homology"/>
<dbReference type="GO" id="GO:0005992">
    <property type="term" value="P:trehalose biosynthetic process"/>
    <property type="evidence" value="ECO:0007669"/>
    <property type="project" value="UniProtKB-UniPathway"/>
</dbReference>
<evidence type="ECO:0000256" key="7">
    <source>
        <dbReference type="ARBA" id="ARBA00025274"/>
    </source>
</evidence>
<dbReference type="Gene3D" id="3.40.50.1000">
    <property type="entry name" value="HAD superfamily/HAD-like"/>
    <property type="match status" value="1"/>
</dbReference>
<name>A0A438KQL6_VITVI</name>
<dbReference type="EC" id="3.1.3.12" evidence="8"/>
<dbReference type="InterPro" id="IPR044651">
    <property type="entry name" value="OTSB-like"/>
</dbReference>
<keyword evidence="6" id="KW-0346">Stress response</keyword>
<dbReference type="Proteomes" id="UP000288805">
    <property type="component" value="Unassembled WGS sequence"/>
</dbReference>
<evidence type="ECO:0000256" key="1">
    <source>
        <dbReference type="ARBA" id="ARBA00000500"/>
    </source>
</evidence>
<dbReference type="FunFam" id="3.40.50.1000:FF:000099">
    <property type="entry name" value="Trehalose 6-phosphate phosphatase"/>
    <property type="match status" value="1"/>
</dbReference>
<dbReference type="Gene3D" id="3.30.70.1020">
    <property type="entry name" value="Trehalose-6-phosphate phosphatase related protein, domain 2"/>
    <property type="match status" value="1"/>
</dbReference>
<dbReference type="UniPathway" id="UPA00299"/>
<dbReference type="NCBIfam" id="TIGR00685">
    <property type="entry name" value="T6PP"/>
    <property type="match status" value="1"/>
</dbReference>
<evidence type="ECO:0000313" key="10">
    <source>
        <dbReference type="Proteomes" id="UP000288805"/>
    </source>
</evidence>
<dbReference type="InterPro" id="IPR036412">
    <property type="entry name" value="HAD-like_sf"/>
</dbReference>
<evidence type="ECO:0000256" key="2">
    <source>
        <dbReference type="ARBA" id="ARBA00001968"/>
    </source>
</evidence>
<accession>A0A438KQL6</accession>
<keyword evidence="5 8" id="KW-0378">Hydrolase</keyword>
<comment type="caution">
    <text evidence="9">The sequence shown here is derived from an EMBL/GenBank/DDBJ whole genome shotgun (WGS) entry which is preliminary data.</text>
</comment>
<dbReference type="PANTHER" id="PTHR43768:SF3">
    <property type="entry name" value="TREHALOSE 6-PHOSPHATE PHOSPHATASE"/>
    <property type="match status" value="1"/>
</dbReference>
<evidence type="ECO:0000256" key="4">
    <source>
        <dbReference type="ARBA" id="ARBA00008770"/>
    </source>
</evidence>
<dbReference type="FunFam" id="3.40.50.1000:FF:000073">
    <property type="entry name" value="Trehalose 6-phosphate phosphatase"/>
    <property type="match status" value="1"/>
</dbReference>
<dbReference type="InterPro" id="IPR003337">
    <property type="entry name" value="Trehalose_PPase"/>
</dbReference>
<dbReference type="GO" id="GO:0004805">
    <property type="term" value="F:trehalose-phosphatase activity"/>
    <property type="evidence" value="ECO:0007669"/>
    <property type="project" value="UniProtKB-EC"/>
</dbReference>
<dbReference type="Pfam" id="PF02358">
    <property type="entry name" value="Trehalose_PPase"/>
    <property type="match status" value="1"/>
</dbReference>
<sequence>MPVHVTQGLAFGQSGLKPNPCHSHSISMVHNPIFSNGSSIQPACSIIDQEKKKNPHGLPQQTLREGNNSANFLANMGLVWLPVSLIVYPGDGVVGIEVLSTSSGPPKNVGHVEKYQLSRGCYSDGEDGARGQYGSGGGHVALWISKTWKWDPPGPTELWALPSEFDWRKSRDDEAECGTEDSGDTGGCINIPPKKVGGGARINAWVDSMRASSPTRVKSAASLSDQNSWMLRHPSALNMFEQIIEASKGKQIVMFLDYDGTLSPIVDDPDRAFMSDAMRAAVRQLARYFPTAIVSGRCRDKVYNFVRLAELYYAGSHGMDIKGPAKGSKYKKETKAVLFQPASEFLPMIDEVYKALLEKTKSIPGASVEHNKFCLSVHYRCVDEKKWSILAQQVRSVLQQYPKLRLTQGRKVLEIRPTIKWDKGKALEFLLESLGFGNCTDVFPVYIGDDRTDEDAFKILRDRGQGYVLFTTLGRVEATVNEAIQGVKSRRN</sequence>
<comment type="similarity">
    <text evidence="4 8">Belongs to the trehalose phosphatase family.</text>
</comment>
<dbReference type="FunFam" id="3.30.70.1020:FF:000004">
    <property type="entry name" value="Trehalose 6-phosphate phosphatase"/>
    <property type="match status" value="1"/>
</dbReference>
<dbReference type="NCBIfam" id="TIGR01484">
    <property type="entry name" value="HAD-SF-IIB"/>
    <property type="match status" value="1"/>
</dbReference>
<dbReference type="SUPFAM" id="SSF56784">
    <property type="entry name" value="HAD-like"/>
    <property type="match status" value="1"/>
</dbReference>
<comment type="function">
    <text evidence="7">Removes the phosphate from trehalose 6-phosphate to produce free trehalose. Trehalose accumulation in plant may improve abiotic stress tolerance.</text>
</comment>